<dbReference type="SUPFAM" id="SSF54593">
    <property type="entry name" value="Glyoxalase/Bleomycin resistance protein/Dihydroxybiphenyl dioxygenase"/>
    <property type="match status" value="1"/>
</dbReference>
<keyword evidence="2" id="KW-0456">Lyase</keyword>
<gene>
    <name evidence="2" type="ORF">JOF56_004263</name>
</gene>
<sequence length="116" mass="12720">MQLVMVTIDCAEPRELARFWTAALRTEVSQDYNGDFVILAPWGGGSVGLGLQRVPEELVGKNRVHLDMHTDDREGEVDRLVGLGATIVDEQKMPGLSWVVLADPAGNVFCVGQQEQ</sequence>
<evidence type="ECO:0000313" key="3">
    <source>
        <dbReference type="Proteomes" id="UP001519332"/>
    </source>
</evidence>
<feature type="domain" description="Glyoxalase-like" evidence="1">
    <location>
        <begin position="5"/>
        <end position="111"/>
    </location>
</feature>
<evidence type="ECO:0000313" key="2">
    <source>
        <dbReference type="EMBL" id="MBP2323878.1"/>
    </source>
</evidence>
<dbReference type="CDD" id="cd06587">
    <property type="entry name" value="VOC"/>
    <property type="match status" value="1"/>
</dbReference>
<keyword evidence="3" id="KW-1185">Reference proteome</keyword>
<dbReference type="PANTHER" id="PTHR35908:SF1">
    <property type="entry name" value="CONSERVED PROTEIN"/>
    <property type="match status" value="1"/>
</dbReference>
<protein>
    <submittedName>
        <fullName evidence="2">Enzyme related to lactoylglutathione lyase</fullName>
    </submittedName>
</protein>
<organism evidence="2 3">
    <name type="scientific">Kibdelosporangium banguiense</name>
    <dbReference type="NCBI Taxonomy" id="1365924"/>
    <lineage>
        <taxon>Bacteria</taxon>
        <taxon>Bacillati</taxon>
        <taxon>Actinomycetota</taxon>
        <taxon>Actinomycetes</taxon>
        <taxon>Pseudonocardiales</taxon>
        <taxon>Pseudonocardiaceae</taxon>
        <taxon>Kibdelosporangium</taxon>
    </lineage>
</organism>
<proteinExistence type="predicted"/>
<dbReference type="RefSeq" id="WP_245378331.1">
    <property type="nucleotide sequence ID" value="NZ_JAGINW010000001.1"/>
</dbReference>
<comment type="caution">
    <text evidence="2">The sequence shown here is derived from an EMBL/GenBank/DDBJ whole genome shotgun (WGS) entry which is preliminary data.</text>
</comment>
<dbReference type="PANTHER" id="PTHR35908">
    <property type="entry name" value="HYPOTHETICAL FUSION PROTEIN"/>
    <property type="match status" value="1"/>
</dbReference>
<name>A0ABS4THF8_9PSEU</name>
<reference evidence="2 3" key="1">
    <citation type="submission" date="2021-03" db="EMBL/GenBank/DDBJ databases">
        <title>Sequencing the genomes of 1000 actinobacteria strains.</title>
        <authorList>
            <person name="Klenk H.-P."/>
        </authorList>
    </citation>
    <scope>NUCLEOTIDE SEQUENCE [LARGE SCALE GENOMIC DNA]</scope>
    <source>
        <strain evidence="2 3">DSM 46670</strain>
    </source>
</reference>
<dbReference type="Gene3D" id="3.10.180.10">
    <property type="entry name" value="2,3-Dihydroxybiphenyl 1,2-Dioxygenase, domain 1"/>
    <property type="match status" value="1"/>
</dbReference>
<dbReference type="InterPro" id="IPR041581">
    <property type="entry name" value="Glyoxalase_6"/>
</dbReference>
<evidence type="ECO:0000259" key="1">
    <source>
        <dbReference type="Pfam" id="PF18029"/>
    </source>
</evidence>
<dbReference type="GO" id="GO:0016829">
    <property type="term" value="F:lyase activity"/>
    <property type="evidence" value="ECO:0007669"/>
    <property type="project" value="UniProtKB-KW"/>
</dbReference>
<accession>A0ABS4THF8</accession>
<dbReference type="Proteomes" id="UP001519332">
    <property type="component" value="Unassembled WGS sequence"/>
</dbReference>
<dbReference type="EMBL" id="JAGINW010000001">
    <property type="protein sequence ID" value="MBP2323878.1"/>
    <property type="molecule type" value="Genomic_DNA"/>
</dbReference>
<dbReference type="Pfam" id="PF18029">
    <property type="entry name" value="Glyoxalase_6"/>
    <property type="match status" value="1"/>
</dbReference>
<dbReference type="InterPro" id="IPR029068">
    <property type="entry name" value="Glyas_Bleomycin-R_OHBP_Dase"/>
</dbReference>